<feature type="transmembrane region" description="Helical" evidence="1">
    <location>
        <begin position="203"/>
        <end position="223"/>
    </location>
</feature>
<feature type="transmembrane region" description="Helical" evidence="1">
    <location>
        <begin position="243"/>
        <end position="261"/>
    </location>
</feature>
<organism evidence="4 5">
    <name type="scientific">Strongyloides stercoralis</name>
    <name type="common">Threadworm</name>
    <dbReference type="NCBI Taxonomy" id="6248"/>
    <lineage>
        <taxon>Eukaryota</taxon>
        <taxon>Metazoa</taxon>
        <taxon>Ecdysozoa</taxon>
        <taxon>Nematoda</taxon>
        <taxon>Chromadorea</taxon>
        <taxon>Rhabditida</taxon>
        <taxon>Tylenchina</taxon>
        <taxon>Panagrolaimomorpha</taxon>
        <taxon>Strongyloidoidea</taxon>
        <taxon>Strongyloididae</taxon>
        <taxon>Strongyloides</taxon>
    </lineage>
</organism>
<feature type="transmembrane region" description="Helical" evidence="1">
    <location>
        <begin position="436"/>
        <end position="460"/>
    </location>
</feature>
<feature type="domain" description="GOLD" evidence="3">
    <location>
        <begin position="38"/>
        <end position="124"/>
    </location>
</feature>
<dbReference type="Proteomes" id="UP000035681">
    <property type="component" value="Unplaced"/>
</dbReference>
<keyword evidence="2" id="KW-0732">Signal</keyword>
<keyword evidence="1" id="KW-0812">Transmembrane</keyword>
<dbReference type="PROSITE" id="PS50866">
    <property type="entry name" value="GOLD"/>
    <property type="match status" value="1"/>
</dbReference>
<feature type="transmembrane region" description="Helical" evidence="1">
    <location>
        <begin position="367"/>
        <end position="392"/>
    </location>
</feature>
<feature type="chain" id="PRO_5041951860" evidence="2">
    <location>
        <begin position="20"/>
        <end position="491"/>
    </location>
</feature>
<keyword evidence="1" id="KW-1133">Transmembrane helix</keyword>
<evidence type="ECO:0000313" key="5">
    <source>
        <dbReference type="WBParaSite" id="TCONS_00003983.p1"/>
    </source>
</evidence>
<feature type="transmembrane region" description="Helical" evidence="1">
    <location>
        <begin position="404"/>
        <end position="424"/>
    </location>
</feature>
<name>A0AAF5CZ48_STRER</name>
<evidence type="ECO:0000313" key="4">
    <source>
        <dbReference type="Proteomes" id="UP000035681"/>
    </source>
</evidence>
<evidence type="ECO:0000256" key="2">
    <source>
        <dbReference type="SAM" id="SignalP"/>
    </source>
</evidence>
<protein>
    <submittedName>
        <fullName evidence="5">G-protein coupled receptors family 1 profile domain-containing protein</fullName>
    </submittedName>
</protein>
<feature type="signal peptide" evidence="2">
    <location>
        <begin position="1"/>
        <end position="19"/>
    </location>
</feature>
<dbReference type="Pfam" id="PF01105">
    <property type="entry name" value="EMP24_GP25L"/>
    <property type="match status" value="1"/>
</dbReference>
<keyword evidence="4" id="KW-1185">Reference proteome</keyword>
<evidence type="ECO:0000259" key="3">
    <source>
        <dbReference type="PROSITE" id="PS50866"/>
    </source>
</evidence>
<reference evidence="5" key="1">
    <citation type="submission" date="2024-02" db="UniProtKB">
        <authorList>
            <consortium name="WormBaseParasite"/>
        </authorList>
    </citation>
    <scope>IDENTIFICATION</scope>
</reference>
<feature type="transmembrane region" description="Helical" evidence="1">
    <location>
        <begin position="267"/>
        <end position="293"/>
    </location>
</feature>
<dbReference type="WBParaSite" id="TCONS_00003983.p1">
    <property type="protein sequence ID" value="TCONS_00003983.p1"/>
    <property type="gene ID" value="XLOC_000812"/>
</dbReference>
<dbReference type="AlphaFoldDB" id="A0AAF5CZ48"/>
<proteinExistence type="predicted"/>
<sequence>ILMKIFLLIIFVFVGLSRSDNHTYNYFKGTILINNGVKECYYQQISDTTYESLDIYYLNHGKDVNNIIYSLYINETKQIDIIKNVHAFNTSYNLEKNGIGHYKICFEVLDSWRPYEPILLTINLVKKKVYNKNLINQKFQNILPNAEEIFEKISESMHAIEMEQEKYSQHEDWSLFIYIFNTTNLVNDASETITILTNVQIGLIYLFTSLSLFFLQIFTTLNLYKINNLKKNVTFKIMLNHSVIASISLTCHITTSIITIIKVEDKIYFDSIIGSILESSYFCCVEIMFLLTVNRFDIMYNNIILPKVERKKLYLYTMIFCYSMALPFLIGYIIPENRLEFNFGTYEWFCYSHKPVTSILCFIENKLILSLLTICCILQILIFTKVIYLRCITSKKNILSFHDIKFVIHAVMCFFTVLILELIWNNVLHFVYQTELTSLIPSLLSIFVAGSNSVFTFCFVREIRKNIFCCQPKKKFVSTTILLEKKRVTRF</sequence>
<feature type="transmembrane region" description="Helical" evidence="1">
    <location>
        <begin position="313"/>
        <end position="334"/>
    </location>
</feature>
<accession>A0AAF5CZ48</accession>
<evidence type="ECO:0000256" key="1">
    <source>
        <dbReference type="SAM" id="Phobius"/>
    </source>
</evidence>
<keyword evidence="1" id="KW-0472">Membrane</keyword>
<dbReference type="InterPro" id="IPR009038">
    <property type="entry name" value="GOLD_dom"/>
</dbReference>